<dbReference type="EMBL" id="BKCJ011017166">
    <property type="protein sequence ID" value="GFC67803.1"/>
    <property type="molecule type" value="Genomic_DNA"/>
</dbReference>
<reference evidence="2" key="1">
    <citation type="journal article" date="2019" name="Sci. Rep.">
        <title>Draft genome of Tanacetum cinerariifolium, the natural source of mosquito coil.</title>
        <authorList>
            <person name="Yamashiro T."/>
            <person name="Shiraishi A."/>
            <person name="Satake H."/>
            <person name="Nakayama K."/>
        </authorList>
    </citation>
    <scope>NUCLEOTIDE SEQUENCE</scope>
</reference>
<sequence>VDEASTSHNVFNEHLEDAYFDASTSFYDLSNVNTFYQPYPHENKWTKDYPLYKIIGDPKSSVRTSGQLANSCFFSCLLSFIEPANVAEALKDADWVSAMQDELDQFARLKTTFLNGILKEEVYVGQPSGFVSKQYPDHVYALDKALYGLKQARRAWYDVLSQFLIESGF</sequence>
<organism evidence="2">
    <name type="scientific">Tanacetum cinerariifolium</name>
    <name type="common">Dalmatian daisy</name>
    <name type="synonym">Chrysanthemum cinerariifolium</name>
    <dbReference type="NCBI Taxonomy" id="118510"/>
    <lineage>
        <taxon>Eukaryota</taxon>
        <taxon>Viridiplantae</taxon>
        <taxon>Streptophyta</taxon>
        <taxon>Embryophyta</taxon>
        <taxon>Tracheophyta</taxon>
        <taxon>Spermatophyta</taxon>
        <taxon>Magnoliopsida</taxon>
        <taxon>eudicotyledons</taxon>
        <taxon>Gunneridae</taxon>
        <taxon>Pentapetalae</taxon>
        <taxon>asterids</taxon>
        <taxon>campanulids</taxon>
        <taxon>Asterales</taxon>
        <taxon>Asteraceae</taxon>
        <taxon>Asteroideae</taxon>
        <taxon>Anthemideae</taxon>
        <taxon>Anthemidinae</taxon>
        <taxon>Tanacetum</taxon>
    </lineage>
</organism>
<dbReference type="Pfam" id="PF07727">
    <property type="entry name" value="RVT_2"/>
    <property type="match status" value="1"/>
</dbReference>
<dbReference type="AlphaFoldDB" id="A0A699QF30"/>
<gene>
    <name evidence="2" type="ORF">Tci_839773</name>
</gene>
<feature type="non-terminal residue" evidence="2">
    <location>
        <position position="1"/>
    </location>
</feature>
<name>A0A699QF30_TANCI</name>
<keyword evidence="2" id="KW-0695">RNA-directed DNA polymerase</keyword>
<dbReference type="InterPro" id="IPR013103">
    <property type="entry name" value="RVT_2"/>
</dbReference>
<evidence type="ECO:0000259" key="1">
    <source>
        <dbReference type="Pfam" id="PF07727"/>
    </source>
</evidence>
<comment type="caution">
    <text evidence="2">The sequence shown here is derived from an EMBL/GenBank/DDBJ whole genome shotgun (WGS) entry which is preliminary data.</text>
</comment>
<evidence type="ECO:0000313" key="2">
    <source>
        <dbReference type="EMBL" id="GFC67803.1"/>
    </source>
</evidence>
<keyword evidence="2" id="KW-0808">Transferase</keyword>
<accession>A0A699QF30</accession>
<dbReference type="GO" id="GO:0003964">
    <property type="term" value="F:RNA-directed DNA polymerase activity"/>
    <property type="evidence" value="ECO:0007669"/>
    <property type="project" value="UniProtKB-KW"/>
</dbReference>
<protein>
    <submittedName>
        <fullName evidence="2">Reverse transcriptase</fullName>
    </submittedName>
</protein>
<keyword evidence="2" id="KW-0548">Nucleotidyltransferase</keyword>
<proteinExistence type="predicted"/>
<feature type="domain" description="Reverse transcriptase Ty1/copia-type" evidence="1">
    <location>
        <begin position="109"/>
        <end position="169"/>
    </location>
</feature>